<dbReference type="InterPro" id="IPR002376">
    <property type="entry name" value="Formyl_transf_N"/>
</dbReference>
<dbReference type="RefSeq" id="WP_010882201.1">
    <property type="nucleotide sequence ID" value="NC_016843.1"/>
</dbReference>
<dbReference type="Proteomes" id="UP000008192">
    <property type="component" value="Chromosome"/>
</dbReference>
<dbReference type="AlphaFoldDB" id="A0AAU8PIT5"/>
<dbReference type="HAMAP" id="MF_00182">
    <property type="entry name" value="Formyl_trans"/>
    <property type="match status" value="1"/>
</dbReference>
<dbReference type="GO" id="GO:0004479">
    <property type="term" value="F:methionyl-tRNA formyltransferase activity"/>
    <property type="evidence" value="ECO:0007669"/>
    <property type="project" value="UniProtKB-UniRule"/>
</dbReference>
<dbReference type="Gene3D" id="3.10.25.10">
    <property type="entry name" value="Formyl transferase, C-terminal domain"/>
    <property type="match status" value="1"/>
</dbReference>
<keyword evidence="6 8" id="KW-0648">Protein biosynthesis</keyword>
<dbReference type="InterPro" id="IPR036477">
    <property type="entry name" value="Formyl_transf_N_sf"/>
</dbReference>
<dbReference type="GO" id="GO:0005829">
    <property type="term" value="C:cytosol"/>
    <property type="evidence" value="ECO:0007669"/>
    <property type="project" value="TreeGrafter"/>
</dbReference>
<evidence type="ECO:0000313" key="11">
    <source>
        <dbReference type="EMBL" id="AEZ60020.1"/>
    </source>
</evidence>
<dbReference type="PANTHER" id="PTHR11138">
    <property type="entry name" value="METHIONYL-TRNA FORMYLTRANSFERASE"/>
    <property type="match status" value="1"/>
</dbReference>
<evidence type="ECO:0000256" key="8">
    <source>
        <dbReference type="HAMAP-Rule" id="MF_00182"/>
    </source>
</evidence>
<dbReference type="EC" id="2.1.2.9" evidence="3 8"/>
<dbReference type="InterPro" id="IPR005793">
    <property type="entry name" value="Formyl_trans_C"/>
</dbReference>
<feature type="domain" description="Formyl transferase N-terminal" evidence="9">
    <location>
        <begin position="9"/>
        <end position="176"/>
    </location>
</feature>
<proteinExistence type="inferred from homology"/>
<gene>
    <name evidence="8 11" type="primary">fmt</name>
    <name evidence="11" type="ordered locus">TPEGAU_0756</name>
</gene>
<evidence type="ECO:0000256" key="2">
    <source>
        <dbReference type="ARBA" id="ARBA00010699"/>
    </source>
</evidence>
<evidence type="ECO:0000256" key="3">
    <source>
        <dbReference type="ARBA" id="ARBA00012261"/>
    </source>
</evidence>
<feature type="domain" description="Formyl transferase C-terminal" evidence="10">
    <location>
        <begin position="213"/>
        <end position="309"/>
    </location>
</feature>
<dbReference type="EMBL" id="CP002376">
    <property type="protein sequence ID" value="AEZ60020.1"/>
    <property type="molecule type" value="Genomic_DNA"/>
</dbReference>
<evidence type="ECO:0000256" key="4">
    <source>
        <dbReference type="ARBA" id="ARBA00016014"/>
    </source>
</evidence>
<dbReference type="Pfam" id="PF00551">
    <property type="entry name" value="Formyl_trans_N"/>
    <property type="match status" value="1"/>
</dbReference>
<keyword evidence="5 8" id="KW-0808">Transferase</keyword>
<reference evidence="12" key="1">
    <citation type="journal article" date="2012" name="PLoS Negl. Trop. Dis.">
        <title>Whole genome sequences of three Treponema pallidum ssp. pertenue strains: yaws and syphilis treponemes differ in less than 0.2% of the genome sequence.</title>
        <authorList>
            <person name="Cejkova D."/>
            <person name="Zobanikova M."/>
            <person name="Chen L."/>
            <person name="Pospisilova P."/>
            <person name="Strouhal M."/>
            <person name="Qin X."/>
            <person name="Mikalova L."/>
            <person name="Norris S.J."/>
            <person name="Muzny D.M."/>
            <person name="Gibbs R.A."/>
            <person name="Fulton L.L."/>
            <person name="Sodergren E."/>
            <person name="Weinstock G.M."/>
            <person name="Smajs D."/>
        </authorList>
    </citation>
    <scope>NUCLEOTIDE SEQUENCE [LARGE SCALE GENOMIC DNA]</scope>
    <source>
        <strain evidence="12">Gauthier</strain>
    </source>
</reference>
<evidence type="ECO:0000259" key="9">
    <source>
        <dbReference type="Pfam" id="PF00551"/>
    </source>
</evidence>
<comment type="similarity">
    <text evidence="2 8">Belongs to the Fmt family.</text>
</comment>
<evidence type="ECO:0000259" key="10">
    <source>
        <dbReference type="Pfam" id="PF02911"/>
    </source>
</evidence>
<evidence type="ECO:0000256" key="5">
    <source>
        <dbReference type="ARBA" id="ARBA00022679"/>
    </source>
</evidence>
<dbReference type="KEGG" id="tpg:TPEGAU_0756"/>
<evidence type="ECO:0000256" key="6">
    <source>
        <dbReference type="ARBA" id="ARBA00022917"/>
    </source>
</evidence>
<evidence type="ECO:0000313" key="12">
    <source>
        <dbReference type="Proteomes" id="UP000008192"/>
    </source>
</evidence>
<dbReference type="Pfam" id="PF02911">
    <property type="entry name" value="Formyl_trans_C"/>
    <property type="match status" value="1"/>
</dbReference>
<dbReference type="SMR" id="A0AAU8PIT5"/>
<dbReference type="GeneID" id="93876523"/>
<dbReference type="NCBIfam" id="TIGR00460">
    <property type="entry name" value="fmt"/>
    <property type="match status" value="1"/>
</dbReference>
<feature type="binding site" evidence="8">
    <location>
        <begin position="116"/>
        <end position="119"/>
    </location>
    <ligand>
        <name>(6S)-5,6,7,8-tetrahydrofolate</name>
        <dbReference type="ChEBI" id="CHEBI:57453"/>
    </ligand>
</feature>
<dbReference type="PANTHER" id="PTHR11138:SF5">
    <property type="entry name" value="METHIONYL-TRNA FORMYLTRANSFERASE, MITOCHONDRIAL"/>
    <property type="match status" value="1"/>
</dbReference>
<dbReference type="SUPFAM" id="SSF50486">
    <property type="entry name" value="FMT C-terminal domain-like"/>
    <property type="match status" value="1"/>
</dbReference>
<dbReference type="InterPro" id="IPR044135">
    <property type="entry name" value="Met-tRNA-FMT_C"/>
</dbReference>
<protein>
    <recommendedName>
        <fullName evidence="4 8">Methionyl-tRNA formyltransferase</fullName>
        <ecNumber evidence="3 8">2.1.2.9</ecNumber>
    </recommendedName>
</protein>
<dbReference type="CDD" id="cd08704">
    <property type="entry name" value="Met_tRNA_FMT_C"/>
    <property type="match status" value="1"/>
</dbReference>
<dbReference type="InterPro" id="IPR037022">
    <property type="entry name" value="Formyl_trans_C_sf"/>
</dbReference>
<dbReference type="CDD" id="cd08646">
    <property type="entry name" value="FMT_core_Met-tRNA-FMT_N"/>
    <property type="match status" value="1"/>
</dbReference>
<accession>A0AAU8PIT5</accession>
<dbReference type="InterPro" id="IPR041711">
    <property type="entry name" value="Met-tRNA-FMT_N"/>
</dbReference>
<dbReference type="InterPro" id="IPR011034">
    <property type="entry name" value="Formyl_transferase-like_C_sf"/>
</dbReference>
<comment type="function">
    <text evidence="1 8">Attaches a formyl group to the free amino group of methionyl-tRNA(fMet). The formyl group appears to play a dual role in the initiator identity of N-formylmethionyl-tRNA by promoting its recognition by IF2 and preventing the misappropriation of this tRNA by the elongation apparatus.</text>
</comment>
<name>A0AAU8PIT5_TREPG</name>
<dbReference type="SUPFAM" id="SSF53328">
    <property type="entry name" value="Formyltransferase"/>
    <property type="match status" value="1"/>
</dbReference>
<evidence type="ECO:0000256" key="7">
    <source>
        <dbReference type="ARBA" id="ARBA00048558"/>
    </source>
</evidence>
<evidence type="ECO:0000256" key="1">
    <source>
        <dbReference type="ARBA" id="ARBA00002606"/>
    </source>
</evidence>
<sequence length="319" mass="34261">MVRVFFAGTPECAVPSLRRVACAHRVVGVLTNPPAAVGRSGKLVHSAVAREFFRLKASGVLPESASLFVPGRLDRAFYDAVEALRPDVLVCFAYGKIFGPRFLALFPRGAINVHPSLLPRWRGSTPVPAAILAGDCETGVTLQYIGEEMDAGDILAQSRVQLDGTETTGALLSRLSLVAADLVDDVLVGVERHTLAPAAQDHSQATFCGKLCREMGLADWSNPAVVLERKIRAFTPWPGLFTYKDGERIAILQARSCESSFVPLAPVGTVLAADKNGVFVQTGDGVLSLLQLQRSGKKPLFWRDFLNGSPLLLTGRLGV</sequence>
<dbReference type="InterPro" id="IPR005794">
    <property type="entry name" value="Fmt"/>
</dbReference>
<organism evidence="11 12">
    <name type="scientific">Treponema pallidum subsp. pertenue (strain Gauthier)</name>
    <dbReference type="NCBI Taxonomy" id="491080"/>
    <lineage>
        <taxon>Bacteria</taxon>
        <taxon>Pseudomonadati</taxon>
        <taxon>Spirochaetota</taxon>
        <taxon>Spirochaetia</taxon>
        <taxon>Spirochaetales</taxon>
        <taxon>Treponemataceae</taxon>
        <taxon>Treponema</taxon>
    </lineage>
</organism>
<dbReference type="Gene3D" id="3.40.50.170">
    <property type="entry name" value="Formyl transferase, N-terminal domain"/>
    <property type="match status" value="1"/>
</dbReference>
<comment type="catalytic activity">
    <reaction evidence="7 8">
        <text>L-methionyl-tRNA(fMet) + (6R)-10-formyltetrahydrofolate = N-formyl-L-methionyl-tRNA(fMet) + (6S)-5,6,7,8-tetrahydrofolate + H(+)</text>
        <dbReference type="Rhea" id="RHEA:24380"/>
        <dbReference type="Rhea" id="RHEA-COMP:9952"/>
        <dbReference type="Rhea" id="RHEA-COMP:9953"/>
        <dbReference type="ChEBI" id="CHEBI:15378"/>
        <dbReference type="ChEBI" id="CHEBI:57453"/>
        <dbReference type="ChEBI" id="CHEBI:78530"/>
        <dbReference type="ChEBI" id="CHEBI:78844"/>
        <dbReference type="ChEBI" id="CHEBI:195366"/>
        <dbReference type="EC" id="2.1.2.9"/>
    </reaction>
</comment>